<dbReference type="PANTHER" id="PTHR21139">
    <property type="entry name" value="TRIOSEPHOSPHATE ISOMERASE"/>
    <property type="match status" value="1"/>
</dbReference>
<feature type="binding site" evidence="7">
    <location>
        <begin position="9"/>
        <end position="11"/>
    </location>
    <ligand>
        <name>substrate</name>
    </ligand>
</feature>
<dbReference type="EMBL" id="CP013909">
    <property type="protein sequence ID" value="ALW83978.1"/>
    <property type="molecule type" value="Genomic_DNA"/>
</dbReference>
<dbReference type="GO" id="GO:0019563">
    <property type="term" value="P:glycerol catabolic process"/>
    <property type="evidence" value="ECO:0007669"/>
    <property type="project" value="TreeGrafter"/>
</dbReference>
<organism evidence="9 10">
    <name type="scientific">Hymenobacter sedentarius</name>
    <dbReference type="NCBI Taxonomy" id="1411621"/>
    <lineage>
        <taxon>Bacteria</taxon>
        <taxon>Pseudomonadati</taxon>
        <taxon>Bacteroidota</taxon>
        <taxon>Cytophagia</taxon>
        <taxon>Cytophagales</taxon>
        <taxon>Hymenobacteraceae</taxon>
        <taxon>Hymenobacter</taxon>
    </lineage>
</organism>
<name>A0A0U4BJV2_9BACT</name>
<keyword evidence="4 7" id="KW-0963">Cytoplasm</keyword>
<dbReference type="OrthoDB" id="9809429at2"/>
<keyword evidence="6 7" id="KW-0413">Isomerase</keyword>
<dbReference type="Gene3D" id="3.20.20.70">
    <property type="entry name" value="Aldolase class I"/>
    <property type="match status" value="1"/>
</dbReference>
<dbReference type="GO" id="GO:0046166">
    <property type="term" value="P:glyceraldehyde-3-phosphate biosynthetic process"/>
    <property type="evidence" value="ECO:0007669"/>
    <property type="project" value="TreeGrafter"/>
</dbReference>
<evidence type="ECO:0000256" key="6">
    <source>
        <dbReference type="ARBA" id="ARBA00023235"/>
    </source>
</evidence>
<comment type="pathway">
    <text evidence="7 8">Carbohydrate biosynthesis; gluconeogenesis.</text>
</comment>
<feature type="binding site" evidence="7">
    <location>
        <position position="178"/>
    </location>
    <ligand>
        <name>substrate</name>
    </ligand>
</feature>
<dbReference type="InterPro" id="IPR000652">
    <property type="entry name" value="Triosephosphate_isomerase"/>
</dbReference>
<comment type="pathway">
    <text evidence="1 7 8">Carbohydrate degradation; glycolysis; D-glyceraldehyde 3-phosphate from glycerone phosphate: step 1/1.</text>
</comment>
<dbReference type="GO" id="GO:0006094">
    <property type="term" value="P:gluconeogenesis"/>
    <property type="evidence" value="ECO:0007669"/>
    <property type="project" value="UniProtKB-UniRule"/>
</dbReference>
<feature type="binding site" evidence="7">
    <location>
        <begin position="239"/>
        <end position="240"/>
    </location>
    <ligand>
        <name>substrate</name>
    </ligand>
</feature>
<dbReference type="STRING" id="1411621.AUC43_02010"/>
<accession>A0A0U4BJV2</accession>
<dbReference type="Proteomes" id="UP000059542">
    <property type="component" value="Chromosome"/>
</dbReference>
<dbReference type="InterPro" id="IPR022896">
    <property type="entry name" value="TrioseP_Isoase_bac/euk"/>
</dbReference>
<feature type="active site" description="Proton acceptor" evidence="7">
    <location>
        <position position="172"/>
    </location>
</feature>
<gene>
    <name evidence="7" type="primary">tpiA</name>
    <name evidence="9" type="ORF">AUC43_02010</name>
</gene>
<evidence type="ECO:0000256" key="2">
    <source>
        <dbReference type="ARBA" id="ARBA00007422"/>
    </source>
</evidence>
<dbReference type="InterPro" id="IPR035990">
    <property type="entry name" value="TIM_sf"/>
</dbReference>
<feature type="active site" description="Electrophile" evidence="7">
    <location>
        <position position="100"/>
    </location>
</feature>
<dbReference type="Pfam" id="PF00121">
    <property type="entry name" value="TIM"/>
    <property type="match status" value="1"/>
</dbReference>
<comment type="function">
    <text evidence="7">Involved in the gluconeogenesis. Catalyzes stereospecifically the conversion of dihydroxyacetone phosphate (DHAP) to D-glyceraldehyde-3-phosphate (G3P).</text>
</comment>
<dbReference type="InterPro" id="IPR020861">
    <property type="entry name" value="Triosephosphate_isomerase_AS"/>
</dbReference>
<keyword evidence="3 7" id="KW-0312">Gluconeogenesis</keyword>
<evidence type="ECO:0000313" key="10">
    <source>
        <dbReference type="Proteomes" id="UP000059542"/>
    </source>
</evidence>
<comment type="subunit">
    <text evidence="7 8">Homodimer.</text>
</comment>
<dbReference type="GO" id="GO:0004807">
    <property type="term" value="F:triose-phosphate isomerase activity"/>
    <property type="evidence" value="ECO:0007669"/>
    <property type="project" value="UniProtKB-UniRule"/>
</dbReference>
<evidence type="ECO:0000256" key="8">
    <source>
        <dbReference type="RuleBase" id="RU363013"/>
    </source>
</evidence>
<dbReference type="KEGG" id="hyg:AUC43_02010"/>
<dbReference type="GO" id="GO:0005829">
    <property type="term" value="C:cytosol"/>
    <property type="evidence" value="ECO:0007669"/>
    <property type="project" value="TreeGrafter"/>
</dbReference>
<dbReference type="SUPFAM" id="SSF51351">
    <property type="entry name" value="Triosephosphate isomerase (TIM)"/>
    <property type="match status" value="1"/>
</dbReference>
<dbReference type="UniPathway" id="UPA00138"/>
<dbReference type="GO" id="GO:0006096">
    <property type="term" value="P:glycolytic process"/>
    <property type="evidence" value="ECO:0007669"/>
    <property type="project" value="UniProtKB-UniRule"/>
</dbReference>
<evidence type="ECO:0000256" key="3">
    <source>
        <dbReference type="ARBA" id="ARBA00022432"/>
    </source>
</evidence>
<feature type="binding site" evidence="7">
    <location>
        <position position="218"/>
    </location>
    <ligand>
        <name>substrate</name>
    </ligand>
</feature>
<dbReference type="PANTHER" id="PTHR21139:SF42">
    <property type="entry name" value="TRIOSEPHOSPHATE ISOMERASE"/>
    <property type="match status" value="1"/>
</dbReference>
<evidence type="ECO:0000256" key="7">
    <source>
        <dbReference type="HAMAP-Rule" id="MF_00147"/>
    </source>
</evidence>
<dbReference type="InterPro" id="IPR013785">
    <property type="entry name" value="Aldolase_TIM"/>
</dbReference>
<dbReference type="EC" id="5.3.1.1" evidence="7 8"/>
<evidence type="ECO:0000313" key="9">
    <source>
        <dbReference type="EMBL" id="ALW83978.1"/>
    </source>
</evidence>
<comment type="catalytic activity">
    <reaction evidence="7 8">
        <text>D-glyceraldehyde 3-phosphate = dihydroxyacetone phosphate</text>
        <dbReference type="Rhea" id="RHEA:18585"/>
        <dbReference type="ChEBI" id="CHEBI:57642"/>
        <dbReference type="ChEBI" id="CHEBI:59776"/>
        <dbReference type="EC" id="5.3.1.1"/>
    </reaction>
</comment>
<evidence type="ECO:0000256" key="5">
    <source>
        <dbReference type="ARBA" id="ARBA00023152"/>
    </source>
</evidence>
<dbReference type="PROSITE" id="PS00171">
    <property type="entry name" value="TIM_1"/>
    <property type="match status" value="1"/>
</dbReference>
<evidence type="ECO:0000256" key="1">
    <source>
        <dbReference type="ARBA" id="ARBA00004680"/>
    </source>
</evidence>
<proteinExistence type="inferred from homology"/>
<dbReference type="FunFam" id="3.20.20.70:FF:000016">
    <property type="entry name" value="Triosephosphate isomerase"/>
    <property type="match status" value="1"/>
</dbReference>
<evidence type="ECO:0000256" key="4">
    <source>
        <dbReference type="ARBA" id="ARBA00022490"/>
    </source>
</evidence>
<dbReference type="RefSeq" id="WP_068189165.1">
    <property type="nucleotide sequence ID" value="NZ_CP013909.1"/>
</dbReference>
<reference evidence="9 10" key="1">
    <citation type="submission" date="2015-12" db="EMBL/GenBank/DDBJ databases">
        <authorList>
            <person name="Shamseldin A."/>
            <person name="Moawad H."/>
            <person name="Abd El-Rahim W.M."/>
            <person name="Sadowsky M.J."/>
        </authorList>
    </citation>
    <scope>NUCLEOTIDE SEQUENCE [LARGE SCALE GENOMIC DNA]</scope>
    <source>
        <strain evidence="9 10">DG5B</strain>
    </source>
</reference>
<keyword evidence="5 7" id="KW-0324">Glycolysis</keyword>
<comment type="similarity">
    <text evidence="2 7 8">Belongs to the triosephosphate isomerase family.</text>
</comment>
<dbReference type="NCBIfam" id="TIGR00419">
    <property type="entry name" value="tim"/>
    <property type="match status" value="1"/>
</dbReference>
<sequence>MRKNLVAGNWKMNLTYPEGLALVSEITSLAGSAAAGANAPEIVICPPFPLLHGVGQALPQRGKFHLGAQNCHQKESGAFTGEVSAKMLASVGCEYVILGHSERRQYFREDDELLSQKLKAALAAGLKPIFCVGESLDTRESDETFDYIGKQLTDGLFHLSNEEFDQVTVAYEPIWAIGTGRTATSAQAQEVHAFIRERIARAYDAKAALDTTILYGGSANAQNARELFSQPDVDGGLIGGASLKAADFTAIIQSF</sequence>
<protein>
    <recommendedName>
        <fullName evidence="7 8">Triosephosphate isomerase</fullName>
        <shortName evidence="7">TIM</shortName>
        <shortName evidence="7">TPI</shortName>
        <ecNumber evidence="7 8">5.3.1.1</ecNumber>
    </recommendedName>
    <alternativeName>
        <fullName evidence="7">Triose-phosphate isomerase</fullName>
    </alternativeName>
</protein>
<dbReference type="PROSITE" id="PS51440">
    <property type="entry name" value="TIM_2"/>
    <property type="match status" value="1"/>
</dbReference>
<comment type="subcellular location">
    <subcellularLocation>
        <location evidence="7 8">Cytoplasm</location>
    </subcellularLocation>
</comment>
<dbReference type="UniPathway" id="UPA00109">
    <property type="reaction ID" value="UER00189"/>
</dbReference>
<dbReference type="AlphaFoldDB" id="A0A0U4BJV2"/>
<dbReference type="CDD" id="cd00311">
    <property type="entry name" value="TIM"/>
    <property type="match status" value="1"/>
</dbReference>
<dbReference type="HAMAP" id="MF_00147_B">
    <property type="entry name" value="TIM_B"/>
    <property type="match status" value="1"/>
</dbReference>
<keyword evidence="10" id="KW-1185">Reference proteome</keyword>